<sequence length="674" mass="76395">MFLKKPDTALSLIRSLTIYHIKRFKEERMTAKKETREFKTEVKQILDLIINSLYSNPEIFLRELISNASDAIDKLRFKSQMEPELLGDDAEFKITLIPDKAAGTLEVSDNGIGMTYDEVAENIGTIAKSGGGDFLEAVKQLGRKDLISPELIGQFGVGFYSAFIVAEKVSVITRAAGSETGVKWESAGDGAYTIEEVPKDSRGTRVILKLKKPEKDEPDFTDEWAIKNIVKTHSDFVSYPIAMDVEKTEPIPDEEQIKDKDGKPMGDTSRKVIREETLNSMKAIWTKDKKEVTEEEHKEFYTHLSHDWNKPLTWLHMKFEGTTEYTALVYVPSKAPFDLFSRDAAHGINLYCKRVFVMENCQDLLPMHFRFVKGVVDAPDLNLNVSREILQQDKIVRNIRINLEKKLMELLAGMEPEMYDAFYDEFGQVLKEGVWLDPSNREKHADLLRYTTTKSDGKRISLKDYVANMKDDQKDIYYITGENLATLENSPHLEALKEKDFEIILMADPVDEWVAQSLTEYDGKPLKSAEKGSLDISGEEPADKKESDPHSALFGFIKSHIEEDVKEVKASTHLKDSVSCLSGDDHEMSAYMEKILKSSGQAVPDQKKILELNTRHPVVGKIKEIFENDRDNPVLEDYSKILLDLAVIGQGGKIKNPSLFSKRVGELMADALKE</sequence>
<comment type="caution">
    <text evidence="8">Lacks conserved residue(s) required for the propagation of feature annotation.</text>
</comment>
<feature type="binding site" evidence="9">
    <location>
        <position position="122"/>
    </location>
    <ligand>
        <name>ATP</name>
        <dbReference type="ChEBI" id="CHEBI:30616"/>
    </ligand>
</feature>
<feature type="domain" description="Histidine kinase/HSP90-like ATPase" evidence="11">
    <location>
        <begin position="56"/>
        <end position="214"/>
    </location>
</feature>
<feature type="region of interest" description="C" evidence="8">
    <location>
        <begin position="595"/>
        <end position="674"/>
    </location>
</feature>
<feature type="region of interest" description="Disordered" evidence="10">
    <location>
        <begin position="529"/>
        <end position="549"/>
    </location>
</feature>
<evidence type="ECO:0000313" key="12">
    <source>
        <dbReference type="EMBL" id="VEN73714.1"/>
    </source>
</evidence>
<evidence type="ECO:0000256" key="8">
    <source>
        <dbReference type="HAMAP-Rule" id="MF_00505"/>
    </source>
</evidence>
<dbReference type="SMART" id="SM00387">
    <property type="entry name" value="HATPase_c"/>
    <property type="match status" value="1"/>
</dbReference>
<dbReference type="FunFam" id="3.40.50.11260:FF:000001">
    <property type="entry name" value="Heat shock protein 90 alpha"/>
    <property type="match status" value="1"/>
</dbReference>
<dbReference type="Gene3D" id="3.30.230.80">
    <property type="match status" value="1"/>
</dbReference>
<dbReference type="InterPro" id="IPR036890">
    <property type="entry name" value="HATPase_C_sf"/>
</dbReference>
<evidence type="ECO:0000256" key="1">
    <source>
        <dbReference type="ARBA" id="ARBA00004496"/>
    </source>
</evidence>
<dbReference type="PRINTS" id="PR00775">
    <property type="entry name" value="HEATSHOCK90"/>
</dbReference>
<name>A0A484HJE1_9BACT</name>
<organism evidence="12">
    <name type="scientific">uncultured Desulfobacteraceae bacterium</name>
    <dbReference type="NCBI Taxonomy" id="218296"/>
    <lineage>
        <taxon>Bacteria</taxon>
        <taxon>Pseudomonadati</taxon>
        <taxon>Thermodesulfobacteriota</taxon>
        <taxon>Desulfobacteria</taxon>
        <taxon>Desulfobacterales</taxon>
        <taxon>Desulfobacteraceae</taxon>
        <taxon>environmental samples</taxon>
    </lineage>
</organism>
<dbReference type="SUPFAM" id="SSF110942">
    <property type="entry name" value="HSP90 C-terminal domain"/>
    <property type="match status" value="1"/>
</dbReference>
<keyword evidence="3 8" id="KW-0963">Cytoplasm</keyword>
<evidence type="ECO:0000256" key="7">
    <source>
        <dbReference type="ARBA" id="ARBA00023186"/>
    </source>
</evidence>
<dbReference type="EMBL" id="CAACVI010000012">
    <property type="protein sequence ID" value="VEN73714.1"/>
    <property type="molecule type" value="Genomic_DNA"/>
</dbReference>
<dbReference type="GO" id="GO:0016887">
    <property type="term" value="F:ATP hydrolysis activity"/>
    <property type="evidence" value="ECO:0007669"/>
    <property type="project" value="InterPro"/>
</dbReference>
<dbReference type="Pfam" id="PF13589">
    <property type="entry name" value="HATPase_c_3"/>
    <property type="match status" value="1"/>
</dbReference>
<dbReference type="InterPro" id="IPR020568">
    <property type="entry name" value="Ribosomal_Su5_D2-typ_SF"/>
</dbReference>
<dbReference type="GO" id="GO:0051082">
    <property type="term" value="F:unfolded protein binding"/>
    <property type="evidence" value="ECO:0007669"/>
    <property type="project" value="UniProtKB-UniRule"/>
</dbReference>
<feature type="binding site" evidence="9">
    <location>
        <position position="63"/>
    </location>
    <ligand>
        <name>ATP</name>
        <dbReference type="ChEBI" id="CHEBI:30616"/>
    </ligand>
</feature>
<feature type="binding site" evidence="9">
    <location>
        <position position="204"/>
    </location>
    <ligand>
        <name>ATP</name>
        <dbReference type="ChEBI" id="CHEBI:30616"/>
    </ligand>
</feature>
<dbReference type="PIRSF" id="PIRSF002583">
    <property type="entry name" value="Hsp90"/>
    <property type="match status" value="1"/>
</dbReference>
<keyword evidence="7 8" id="KW-0143">Chaperone</keyword>
<comment type="subunit">
    <text evidence="8">Homodimer.</text>
</comment>
<gene>
    <name evidence="8 12" type="primary">htpG</name>
    <name evidence="12" type="ORF">EPICR_20181</name>
</gene>
<protein>
    <recommendedName>
        <fullName evidence="8">Chaperone protein HtpG</fullName>
    </recommendedName>
    <alternativeName>
        <fullName evidence="8">Heat shock protein HtpG</fullName>
    </alternativeName>
    <alternativeName>
        <fullName evidence="8">High temperature protein G</fullName>
    </alternativeName>
</protein>
<evidence type="ECO:0000256" key="9">
    <source>
        <dbReference type="PIRSR" id="PIRSR002583-1"/>
    </source>
</evidence>
<dbReference type="AlphaFoldDB" id="A0A484HJE1"/>
<dbReference type="GO" id="GO:0005524">
    <property type="term" value="F:ATP binding"/>
    <property type="evidence" value="ECO:0007669"/>
    <property type="project" value="UniProtKB-UniRule"/>
</dbReference>
<dbReference type="Gene3D" id="3.30.565.10">
    <property type="entry name" value="Histidine kinase-like ATPase, C-terminal domain"/>
    <property type="match status" value="1"/>
</dbReference>
<evidence type="ECO:0000256" key="10">
    <source>
        <dbReference type="SAM" id="MobiDB-lite"/>
    </source>
</evidence>
<dbReference type="Pfam" id="PF00183">
    <property type="entry name" value="HSP90"/>
    <property type="match status" value="1"/>
</dbReference>
<reference evidence="12" key="1">
    <citation type="submission" date="2019-01" db="EMBL/GenBank/DDBJ databases">
        <authorList>
            <consortium name="Genoscope - CEA"/>
            <person name="William W."/>
        </authorList>
    </citation>
    <scope>NUCLEOTIDE SEQUENCE</scope>
    <source>
        <strain evidence="12">CR-1</strain>
    </source>
</reference>
<evidence type="ECO:0000256" key="2">
    <source>
        <dbReference type="ARBA" id="ARBA00008239"/>
    </source>
</evidence>
<dbReference type="NCBIfam" id="NF003555">
    <property type="entry name" value="PRK05218.1"/>
    <property type="match status" value="1"/>
</dbReference>
<feature type="binding site" evidence="9">
    <location>
        <position position="67"/>
    </location>
    <ligand>
        <name>ATP</name>
        <dbReference type="ChEBI" id="CHEBI:30616"/>
    </ligand>
</feature>
<keyword evidence="4 8" id="KW-0547">Nucleotide-binding</keyword>
<feature type="region of interest" description="A; substrate-binding" evidence="8">
    <location>
        <begin position="1"/>
        <end position="387"/>
    </location>
</feature>
<dbReference type="InterPro" id="IPR037196">
    <property type="entry name" value="HSP90_C"/>
</dbReference>
<dbReference type="SUPFAM" id="SSF54211">
    <property type="entry name" value="Ribosomal protein S5 domain 2-like"/>
    <property type="match status" value="1"/>
</dbReference>
<feature type="binding site" evidence="9">
    <location>
        <begin position="154"/>
        <end position="159"/>
    </location>
    <ligand>
        <name>ATP</name>
        <dbReference type="ChEBI" id="CHEBI:30616"/>
    </ligand>
</feature>
<evidence type="ECO:0000256" key="5">
    <source>
        <dbReference type="ARBA" id="ARBA00022840"/>
    </source>
</evidence>
<accession>A0A484HJE1</accession>
<keyword evidence="6 8" id="KW-0346">Stress response</keyword>
<dbReference type="GO" id="GO:0005737">
    <property type="term" value="C:cytoplasm"/>
    <property type="evidence" value="ECO:0007669"/>
    <property type="project" value="UniProtKB-SubCell"/>
</dbReference>
<evidence type="ECO:0000259" key="11">
    <source>
        <dbReference type="SMART" id="SM00387"/>
    </source>
</evidence>
<dbReference type="InterPro" id="IPR003594">
    <property type="entry name" value="HATPase_dom"/>
</dbReference>
<dbReference type="InterPro" id="IPR020575">
    <property type="entry name" value="Hsp90_N"/>
</dbReference>
<evidence type="ECO:0000256" key="6">
    <source>
        <dbReference type="ARBA" id="ARBA00023016"/>
    </source>
</evidence>
<feature type="binding site" evidence="9">
    <location>
        <position position="109"/>
    </location>
    <ligand>
        <name>ATP</name>
        <dbReference type="ChEBI" id="CHEBI:30616"/>
    </ligand>
</feature>
<proteinExistence type="inferred from homology"/>
<dbReference type="HAMAP" id="MF_00505">
    <property type="entry name" value="HSP90"/>
    <property type="match status" value="1"/>
</dbReference>
<feature type="binding site" evidence="9">
    <location>
        <position position="128"/>
    </location>
    <ligand>
        <name>ATP</name>
        <dbReference type="ChEBI" id="CHEBI:30616"/>
    </ligand>
</feature>
<comment type="similarity">
    <text evidence="2 8">Belongs to the heat shock protein 90 family.</text>
</comment>
<comment type="function">
    <text evidence="8">Molecular chaperone. Has ATPase activity.</text>
</comment>
<dbReference type="FunFam" id="3.30.565.10:FF:000009">
    <property type="entry name" value="Molecular chaperone HtpG"/>
    <property type="match status" value="1"/>
</dbReference>
<dbReference type="SUPFAM" id="SSF55874">
    <property type="entry name" value="ATPase domain of HSP90 chaperone/DNA topoisomerase II/histidine kinase"/>
    <property type="match status" value="1"/>
</dbReference>
<feature type="binding site" evidence="9">
    <location>
        <position position="387"/>
    </location>
    <ligand>
        <name>ATP</name>
        <dbReference type="ChEBI" id="CHEBI:30616"/>
    </ligand>
</feature>
<comment type="subcellular location">
    <subcellularLocation>
        <location evidence="1 8">Cytoplasm</location>
    </subcellularLocation>
</comment>
<feature type="binding site" evidence="9">
    <location>
        <position position="114"/>
    </location>
    <ligand>
        <name>ATP</name>
        <dbReference type="ChEBI" id="CHEBI:30616"/>
    </ligand>
</feature>
<evidence type="ECO:0000256" key="3">
    <source>
        <dbReference type="ARBA" id="ARBA00022490"/>
    </source>
</evidence>
<dbReference type="Gene3D" id="1.20.120.790">
    <property type="entry name" value="Heat shock protein 90, C-terminal domain"/>
    <property type="match status" value="1"/>
</dbReference>
<dbReference type="Gene3D" id="3.40.50.11260">
    <property type="match status" value="1"/>
</dbReference>
<dbReference type="GO" id="GO:0140662">
    <property type="term" value="F:ATP-dependent protein folding chaperone"/>
    <property type="evidence" value="ECO:0007669"/>
    <property type="project" value="InterPro"/>
</dbReference>
<feature type="binding site" evidence="9">
    <location>
        <begin position="129"/>
        <end position="130"/>
    </location>
    <ligand>
        <name>ATP</name>
        <dbReference type="ChEBI" id="CHEBI:30616"/>
    </ligand>
</feature>
<dbReference type="PANTHER" id="PTHR11528">
    <property type="entry name" value="HEAT SHOCK PROTEIN 90 FAMILY MEMBER"/>
    <property type="match status" value="1"/>
</dbReference>
<keyword evidence="5 8" id="KW-0067">ATP-binding</keyword>
<dbReference type="CDD" id="cd16927">
    <property type="entry name" value="HATPase_Hsp90-like"/>
    <property type="match status" value="1"/>
</dbReference>
<evidence type="ECO:0000256" key="4">
    <source>
        <dbReference type="ARBA" id="ARBA00022741"/>
    </source>
</evidence>
<dbReference type="InterPro" id="IPR001404">
    <property type="entry name" value="Hsp90_fam"/>
</dbReference>